<gene>
    <name evidence="2" type="ORF">CHIRRI_LOCUS47</name>
</gene>
<evidence type="ECO:0000256" key="1">
    <source>
        <dbReference type="SAM" id="Coils"/>
    </source>
</evidence>
<feature type="coiled-coil region" evidence="1">
    <location>
        <begin position="170"/>
        <end position="201"/>
    </location>
</feature>
<protein>
    <submittedName>
        <fullName evidence="2">Uncharacterized protein</fullName>
    </submittedName>
</protein>
<organism evidence="2 3">
    <name type="scientific">Chironomus riparius</name>
    <dbReference type="NCBI Taxonomy" id="315576"/>
    <lineage>
        <taxon>Eukaryota</taxon>
        <taxon>Metazoa</taxon>
        <taxon>Ecdysozoa</taxon>
        <taxon>Arthropoda</taxon>
        <taxon>Hexapoda</taxon>
        <taxon>Insecta</taxon>
        <taxon>Pterygota</taxon>
        <taxon>Neoptera</taxon>
        <taxon>Endopterygota</taxon>
        <taxon>Diptera</taxon>
        <taxon>Nematocera</taxon>
        <taxon>Chironomoidea</taxon>
        <taxon>Chironomidae</taxon>
        <taxon>Chironominae</taxon>
        <taxon>Chironomus</taxon>
    </lineage>
</organism>
<dbReference type="AlphaFoldDB" id="A0A9N9RI56"/>
<name>A0A9N9RI56_9DIPT</name>
<dbReference type="Proteomes" id="UP001153620">
    <property type="component" value="Chromosome 1"/>
</dbReference>
<reference evidence="2" key="1">
    <citation type="submission" date="2022-01" db="EMBL/GenBank/DDBJ databases">
        <authorList>
            <person name="King R."/>
        </authorList>
    </citation>
    <scope>NUCLEOTIDE SEQUENCE</scope>
</reference>
<reference evidence="2" key="2">
    <citation type="submission" date="2022-10" db="EMBL/GenBank/DDBJ databases">
        <authorList>
            <consortium name="ENA_rothamsted_submissions"/>
            <consortium name="culmorum"/>
            <person name="King R."/>
        </authorList>
    </citation>
    <scope>NUCLEOTIDE SEQUENCE</scope>
</reference>
<evidence type="ECO:0000313" key="3">
    <source>
        <dbReference type="Proteomes" id="UP001153620"/>
    </source>
</evidence>
<keyword evidence="3" id="KW-1185">Reference proteome</keyword>
<evidence type="ECO:0000313" key="2">
    <source>
        <dbReference type="EMBL" id="CAG9797046.1"/>
    </source>
</evidence>
<keyword evidence="1" id="KW-0175">Coiled coil</keyword>
<accession>A0A9N9RI56</accession>
<dbReference type="EMBL" id="OU895877">
    <property type="protein sequence ID" value="CAG9797046.1"/>
    <property type="molecule type" value="Genomic_DNA"/>
</dbReference>
<sequence length="217" mass="24840">MSKVLTRRQFALRRAAGENLVLLTDIPKRPRRMVYHEVVSERNQNTPITPSETTTATAQMENDIQNDNIGECATTSNNFYTVEQHSESEDEEFNFIHTRARRTVLPSNLTTDQNTQINIDTRRQEIKIKHLQTVLKQEIVLSKEISVGSQTIQGFAAKKKVVEDERDKKIKEINENADATLKNLDAEKQKTLNIIKNNKEKLIKIQKALATLDEALN</sequence>
<proteinExistence type="predicted"/>